<protein>
    <recommendedName>
        <fullName evidence="3">Nicotinamide-nucleotide adenylyltransferase</fullName>
    </recommendedName>
</protein>
<evidence type="ECO:0000313" key="1">
    <source>
        <dbReference type="EMBL" id="QIW97908.1"/>
    </source>
</evidence>
<sequence length="248" mass="27212">MAGQRSFRALLQSLQHGLKGFQESQATFKILASVDFTLQPTTTVNVEEVPRTLFVLDSSFNPPSIAHQSLVETALHASEAYAKPHRLLLLFSTMNADKAPSAASFDQRLTMMAIFASDLLGKLKQDGASVVPIDIGVTTAPYYTDKSIAIEQKGPYGQSKHVHLIGYDTLTRVFAAKYYSKFNPPFSALDPYFNSGHEFRATLRPDEDGNVDEQKDFLSKLECGALEDDGGKPMSTFYSTMGAGREAV</sequence>
<dbReference type="OrthoDB" id="5591297at2759"/>
<dbReference type="Gene3D" id="3.40.50.620">
    <property type="entry name" value="HUPs"/>
    <property type="match status" value="1"/>
</dbReference>
<name>A0A6H0XTG5_9PEZI</name>
<accession>A0A6H0XTG5</accession>
<dbReference type="InterPro" id="IPR014729">
    <property type="entry name" value="Rossmann-like_a/b/a_fold"/>
</dbReference>
<dbReference type="GO" id="GO:0016887">
    <property type="term" value="F:ATP hydrolysis activity"/>
    <property type="evidence" value="ECO:0007669"/>
    <property type="project" value="TreeGrafter"/>
</dbReference>
<reference evidence="1 2" key="1">
    <citation type="journal article" date="2016" name="Sci. Rep.">
        <title>Peltaster fructicola genome reveals evolution from an invasive phytopathogen to an ectophytic parasite.</title>
        <authorList>
            <person name="Xu C."/>
            <person name="Chen H."/>
            <person name="Gleason M.L."/>
            <person name="Xu J.R."/>
            <person name="Liu H."/>
            <person name="Zhang R."/>
            <person name="Sun G."/>
        </authorList>
    </citation>
    <scope>NUCLEOTIDE SEQUENCE [LARGE SCALE GENOMIC DNA]</scope>
    <source>
        <strain evidence="1 2">LNHT1506</strain>
    </source>
</reference>
<dbReference type="GO" id="GO:0005634">
    <property type="term" value="C:nucleus"/>
    <property type="evidence" value="ECO:0007669"/>
    <property type="project" value="TreeGrafter"/>
</dbReference>
<gene>
    <name evidence="1" type="ORF">AMS68_003426</name>
</gene>
<dbReference type="PANTHER" id="PTHR31285">
    <property type="entry name" value="NICOTINAMIDE MONONUCLEOTIDE ADENYLYLTRANSFERASE"/>
    <property type="match status" value="1"/>
</dbReference>
<dbReference type="AlphaFoldDB" id="A0A6H0XTG5"/>
<evidence type="ECO:0008006" key="3">
    <source>
        <dbReference type="Google" id="ProtNLM"/>
    </source>
</evidence>
<organism evidence="1 2">
    <name type="scientific">Peltaster fructicola</name>
    <dbReference type="NCBI Taxonomy" id="286661"/>
    <lineage>
        <taxon>Eukaryota</taxon>
        <taxon>Fungi</taxon>
        <taxon>Dikarya</taxon>
        <taxon>Ascomycota</taxon>
        <taxon>Pezizomycotina</taxon>
        <taxon>Dothideomycetes</taxon>
        <taxon>Dothideomycetes incertae sedis</taxon>
        <taxon>Peltaster</taxon>
    </lineage>
</organism>
<keyword evidence="2" id="KW-1185">Reference proteome</keyword>
<dbReference type="PANTHER" id="PTHR31285:SF0">
    <property type="entry name" value="NICOTINAMIDE MONONUCLEOTIDE ADENYLYLTRANSFERASE"/>
    <property type="match status" value="1"/>
</dbReference>
<dbReference type="GO" id="GO:0000309">
    <property type="term" value="F:nicotinamide-nucleotide adenylyltransferase activity"/>
    <property type="evidence" value="ECO:0007669"/>
    <property type="project" value="TreeGrafter"/>
</dbReference>
<dbReference type="Proteomes" id="UP000503462">
    <property type="component" value="Chromosome 2"/>
</dbReference>
<dbReference type="SUPFAM" id="SSF52374">
    <property type="entry name" value="Nucleotidylyl transferase"/>
    <property type="match status" value="1"/>
</dbReference>
<proteinExistence type="predicted"/>
<evidence type="ECO:0000313" key="2">
    <source>
        <dbReference type="Proteomes" id="UP000503462"/>
    </source>
</evidence>
<dbReference type="GO" id="GO:0005737">
    <property type="term" value="C:cytoplasm"/>
    <property type="evidence" value="ECO:0007669"/>
    <property type="project" value="TreeGrafter"/>
</dbReference>
<dbReference type="EMBL" id="CP051140">
    <property type="protein sequence ID" value="QIW97908.1"/>
    <property type="molecule type" value="Genomic_DNA"/>
</dbReference>